<feature type="domain" description="J" evidence="2">
    <location>
        <begin position="1"/>
        <end position="47"/>
    </location>
</feature>
<name>A0ABR1FQ14_AURAN</name>
<dbReference type="PROSITE" id="PS00636">
    <property type="entry name" value="DNAJ_1"/>
    <property type="match status" value="1"/>
</dbReference>
<reference evidence="3 4" key="1">
    <citation type="submission" date="2024-03" db="EMBL/GenBank/DDBJ databases">
        <title>Aureococcus anophagefferens CCMP1851 and Kratosvirus quantuckense: Draft genome of a second virus-susceptible host strain in the model system.</title>
        <authorList>
            <person name="Chase E."/>
            <person name="Truchon A.R."/>
            <person name="Schepens W."/>
            <person name="Wilhelm S.W."/>
        </authorList>
    </citation>
    <scope>NUCLEOTIDE SEQUENCE [LARGE SCALE GENOMIC DNA]</scope>
    <source>
        <strain evidence="3 4">CCMP1851</strain>
    </source>
</reference>
<dbReference type="PANTHER" id="PTHR44144">
    <property type="entry name" value="DNAJ HOMOLOG SUBFAMILY C MEMBER 9"/>
    <property type="match status" value="1"/>
</dbReference>
<keyword evidence="4" id="KW-1185">Reference proteome</keyword>
<evidence type="ECO:0000259" key="2">
    <source>
        <dbReference type="PROSITE" id="PS50076"/>
    </source>
</evidence>
<evidence type="ECO:0000313" key="4">
    <source>
        <dbReference type="Proteomes" id="UP001363151"/>
    </source>
</evidence>
<evidence type="ECO:0000256" key="1">
    <source>
        <dbReference type="SAM" id="MobiDB-lite"/>
    </source>
</evidence>
<dbReference type="PANTHER" id="PTHR44144:SF1">
    <property type="entry name" value="DNAJ HOMOLOG SUBFAMILY C MEMBER 9"/>
    <property type="match status" value="1"/>
</dbReference>
<dbReference type="InterPro" id="IPR001623">
    <property type="entry name" value="DnaJ_domain"/>
</dbReference>
<dbReference type="InterPro" id="IPR018253">
    <property type="entry name" value="DnaJ_domain_CS"/>
</dbReference>
<dbReference type="EMBL" id="JBBJCI010000292">
    <property type="protein sequence ID" value="KAK7235537.1"/>
    <property type="molecule type" value="Genomic_DNA"/>
</dbReference>
<dbReference type="PRINTS" id="PR00625">
    <property type="entry name" value="JDOMAIN"/>
</dbReference>
<feature type="compositionally biased region" description="Acidic residues" evidence="1">
    <location>
        <begin position="154"/>
        <end position="194"/>
    </location>
</feature>
<dbReference type="Proteomes" id="UP001363151">
    <property type="component" value="Unassembled WGS sequence"/>
</dbReference>
<dbReference type="CDD" id="cd06257">
    <property type="entry name" value="DnaJ"/>
    <property type="match status" value="1"/>
</dbReference>
<gene>
    <name evidence="3" type="ORF">SO694_00069110</name>
</gene>
<dbReference type="SUPFAM" id="SSF46565">
    <property type="entry name" value="Chaperone J-domain"/>
    <property type="match status" value="1"/>
</dbReference>
<dbReference type="InterPro" id="IPR056453">
    <property type="entry name" value="HTH_DNAJC9"/>
</dbReference>
<dbReference type="Pfam" id="PF23302">
    <property type="entry name" value="HTH_DNAJC9"/>
    <property type="match status" value="1"/>
</dbReference>
<comment type="caution">
    <text evidence="3">The sequence shown here is derived from an EMBL/GenBank/DDBJ whole genome shotgun (WGS) entry which is preliminary data.</text>
</comment>
<dbReference type="Gene3D" id="1.10.287.110">
    <property type="entry name" value="DnaJ domain"/>
    <property type="match status" value="1"/>
</dbReference>
<keyword evidence="3" id="KW-0346">Stress response</keyword>
<dbReference type="InterPro" id="IPR036869">
    <property type="entry name" value="J_dom_sf"/>
</dbReference>
<proteinExistence type="predicted"/>
<dbReference type="PROSITE" id="PS50076">
    <property type="entry name" value="DNAJ_2"/>
    <property type="match status" value="1"/>
</dbReference>
<dbReference type="Pfam" id="PF00226">
    <property type="entry name" value="DnaJ"/>
    <property type="match status" value="1"/>
</dbReference>
<feature type="compositionally biased region" description="Basic and acidic residues" evidence="1">
    <location>
        <begin position="242"/>
        <end position="252"/>
    </location>
</feature>
<organism evidence="3 4">
    <name type="scientific">Aureococcus anophagefferens</name>
    <name type="common">Harmful bloom alga</name>
    <dbReference type="NCBI Taxonomy" id="44056"/>
    <lineage>
        <taxon>Eukaryota</taxon>
        <taxon>Sar</taxon>
        <taxon>Stramenopiles</taxon>
        <taxon>Ochrophyta</taxon>
        <taxon>Pelagophyceae</taxon>
        <taxon>Pelagomonadales</taxon>
        <taxon>Pelagomonadaceae</taxon>
        <taxon>Aureococcus</taxon>
    </lineage>
</organism>
<protein>
    <submittedName>
        <fullName evidence="3">Heat shock protein</fullName>
    </submittedName>
</protein>
<sequence length="270" mass="29924">MAKALARKVHPDKRPGDAAAAADFHALKRAYDVLSDPARRKRYDRAGTVGDDDEGFEAAYERYRGVEISEEDIEAFESGYHDSAAERADVLAYCERHDGDVSRILEAIIGSTDGDADRYVVMLAKAFKDKELPKRFKKGFDASKTRVMTIAELEADAEELDSDDEDEEEEDDDDEEDDDEEAKVDLGSESDEEPTPTKRKAAARGGSGAKRPKGGEPPSDLLAMFAARRQERQDGFDAFAARWEETSKREAAQAKGKKKKKGKGGTDYAW</sequence>
<feature type="region of interest" description="Disordered" evidence="1">
    <location>
        <begin position="154"/>
        <end position="270"/>
    </location>
</feature>
<dbReference type="InterPro" id="IPR052594">
    <property type="entry name" value="J_domain-containing_protein"/>
</dbReference>
<evidence type="ECO:0000313" key="3">
    <source>
        <dbReference type="EMBL" id="KAK7235537.1"/>
    </source>
</evidence>
<accession>A0ABR1FQ14</accession>